<dbReference type="PANTHER" id="PTHR43806:SF67">
    <property type="entry name" value="EGF-LIKE DOMAIN-CONTAINING PROTEIN"/>
    <property type="match status" value="1"/>
</dbReference>
<evidence type="ECO:0000259" key="9">
    <source>
        <dbReference type="Pfam" id="PF18962"/>
    </source>
</evidence>
<dbReference type="GO" id="GO:0006508">
    <property type="term" value="P:proteolysis"/>
    <property type="evidence" value="ECO:0007669"/>
    <property type="project" value="UniProtKB-KW"/>
</dbReference>
<dbReference type="RefSeq" id="WP_121907479.1">
    <property type="nucleotide sequence ID" value="NZ_REFC01000013.1"/>
</dbReference>
<feature type="active site" description="Charge relay system" evidence="6">
    <location>
        <position position="176"/>
    </location>
</feature>
<proteinExistence type="inferred from homology"/>
<dbReference type="EMBL" id="REFC01000013">
    <property type="protein sequence ID" value="RMA58528.1"/>
    <property type="molecule type" value="Genomic_DNA"/>
</dbReference>
<evidence type="ECO:0000256" key="7">
    <source>
        <dbReference type="SAM" id="SignalP"/>
    </source>
</evidence>
<dbReference type="Pfam" id="PF18962">
    <property type="entry name" value="Por_Secre_tail"/>
    <property type="match status" value="1"/>
</dbReference>
<dbReference type="PIRSF" id="PIRSF037903">
    <property type="entry name" value="Subtilisin_rel_GFO_2223"/>
    <property type="match status" value="1"/>
</dbReference>
<feature type="domain" description="Peptidase S8/S53" evidence="8">
    <location>
        <begin position="167"/>
        <end position="443"/>
    </location>
</feature>
<evidence type="ECO:0000256" key="1">
    <source>
        <dbReference type="ARBA" id="ARBA00011073"/>
    </source>
</evidence>
<dbReference type="SUPFAM" id="SSF52743">
    <property type="entry name" value="Subtilisin-like"/>
    <property type="match status" value="1"/>
</dbReference>
<evidence type="ECO:0000313" key="11">
    <source>
        <dbReference type="Proteomes" id="UP000271339"/>
    </source>
</evidence>
<evidence type="ECO:0000256" key="3">
    <source>
        <dbReference type="ARBA" id="ARBA00022729"/>
    </source>
</evidence>
<evidence type="ECO:0000259" key="8">
    <source>
        <dbReference type="Pfam" id="PF00082"/>
    </source>
</evidence>
<dbReference type="InterPro" id="IPR017317">
    <property type="entry name" value="Pept_S8_subtilisin_bacteroid-2"/>
</dbReference>
<keyword evidence="2 6" id="KW-0645">Protease</keyword>
<dbReference type="Gene3D" id="3.40.50.200">
    <property type="entry name" value="Peptidase S8/S53 domain"/>
    <property type="match status" value="1"/>
</dbReference>
<evidence type="ECO:0000256" key="2">
    <source>
        <dbReference type="ARBA" id="ARBA00022670"/>
    </source>
</evidence>
<keyword evidence="4 6" id="KW-0378">Hydrolase</keyword>
<feature type="active site" description="Charge relay system" evidence="6">
    <location>
        <position position="397"/>
    </location>
</feature>
<evidence type="ECO:0000256" key="6">
    <source>
        <dbReference type="PROSITE-ProRule" id="PRU01240"/>
    </source>
</evidence>
<dbReference type="Pfam" id="PF00082">
    <property type="entry name" value="Peptidase_S8"/>
    <property type="match status" value="1"/>
</dbReference>
<dbReference type="InterPro" id="IPR050131">
    <property type="entry name" value="Peptidase_S8_subtilisin-like"/>
</dbReference>
<comment type="caution">
    <text evidence="10">The sequence shown here is derived from an EMBL/GenBank/DDBJ whole genome shotgun (WGS) entry which is preliminary data.</text>
</comment>
<organism evidence="10 11">
    <name type="scientific">Ulvibacter antarcticus</name>
    <dbReference type="NCBI Taxonomy" id="442714"/>
    <lineage>
        <taxon>Bacteria</taxon>
        <taxon>Pseudomonadati</taxon>
        <taxon>Bacteroidota</taxon>
        <taxon>Flavobacteriia</taxon>
        <taxon>Flavobacteriales</taxon>
        <taxon>Flavobacteriaceae</taxon>
        <taxon>Ulvibacter</taxon>
    </lineage>
</organism>
<evidence type="ECO:0000256" key="4">
    <source>
        <dbReference type="ARBA" id="ARBA00022801"/>
    </source>
</evidence>
<evidence type="ECO:0000256" key="5">
    <source>
        <dbReference type="ARBA" id="ARBA00022825"/>
    </source>
</evidence>
<feature type="domain" description="Secretion system C-terminal sorting" evidence="9">
    <location>
        <begin position="470"/>
        <end position="540"/>
    </location>
</feature>
<name>A0A3L9YKK2_9FLAO</name>
<dbReference type="PROSITE" id="PS51892">
    <property type="entry name" value="SUBTILASE"/>
    <property type="match status" value="1"/>
</dbReference>
<dbReference type="GO" id="GO:0004252">
    <property type="term" value="F:serine-type endopeptidase activity"/>
    <property type="evidence" value="ECO:0007669"/>
    <property type="project" value="UniProtKB-UniRule"/>
</dbReference>
<keyword evidence="11" id="KW-1185">Reference proteome</keyword>
<evidence type="ECO:0000313" key="10">
    <source>
        <dbReference type="EMBL" id="RMA58528.1"/>
    </source>
</evidence>
<comment type="similarity">
    <text evidence="1 6">Belongs to the peptidase S8 family.</text>
</comment>
<feature type="signal peptide" evidence="7">
    <location>
        <begin position="1"/>
        <end position="18"/>
    </location>
</feature>
<dbReference type="InterPro" id="IPR036852">
    <property type="entry name" value="Peptidase_S8/S53_dom_sf"/>
</dbReference>
<dbReference type="InterPro" id="IPR026444">
    <property type="entry name" value="Secre_tail"/>
</dbReference>
<reference evidence="10 11" key="1">
    <citation type="submission" date="2018-10" db="EMBL/GenBank/DDBJ databases">
        <title>Genomic Encyclopedia of Archaeal and Bacterial Type Strains, Phase II (KMG-II): from individual species to whole genera.</title>
        <authorList>
            <person name="Goeker M."/>
        </authorList>
    </citation>
    <scope>NUCLEOTIDE SEQUENCE [LARGE SCALE GENOMIC DNA]</scope>
    <source>
        <strain evidence="10 11">DSM 23424</strain>
    </source>
</reference>
<gene>
    <name evidence="10" type="ORF">BXY75_1901</name>
</gene>
<keyword evidence="5 6" id="KW-0720">Serine protease</keyword>
<dbReference type="Proteomes" id="UP000271339">
    <property type="component" value="Unassembled WGS sequence"/>
</dbReference>
<dbReference type="PROSITE" id="PS00138">
    <property type="entry name" value="SUBTILASE_SER"/>
    <property type="match status" value="1"/>
</dbReference>
<accession>A0A3L9YKK2</accession>
<dbReference type="OrthoDB" id="1407599at2"/>
<feature type="chain" id="PRO_5017952245" evidence="7">
    <location>
        <begin position="19"/>
        <end position="542"/>
    </location>
</feature>
<protein>
    <submittedName>
        <fullName evidence="10">Putative secreted protein (Por secretion system target)</fullName>
    </submittedName>
</protein>
<dbReference type="NCBIfam" id="TIGR04183">
    <property type="entry name" value="Por_Secre_tail"/>
    <property type="match status" value="1"/>
</dbReference>
<dbReference type="PRINTS" id="PR00723">
    <property type="entry name" value="SUBTILISIN"/>
</dbReference>
<dbReference type="InterPro" id="IPR023828">
    <property type="entry name" value="Peptidase_S8_Ser-AS"/>
</dbReference>
<dbReference type="InterPro" id="IPR015500">
    <property type="entry name" value="Peptidase_S8_subtilisin-rel"/>
</dbReference>
<feature type="active site" description="Charge relay system" evidence="6">
    <location>
        <position position="216"/>
    </location>
</feature>
<dbReference type="AlphaFoldDB" id="A0A3L9YKK2"/>
<sequence length="542" mass="58232">MKKLLLLLAVLSAPLMNAQEDALVYFADKENVAVSIANPISIMTQAAIDRKTLHGTPIDERDVPVNEDYVTQVKNASGVTVLAKSKWLNTVYVRGSQTNIQNLANLSFVTEIEFMDDSLNFTPIAGNPEDKFGMETPVSNIVYNYGAALNQTTMLAVDYLHEEDYTGEGILVAVLDNGFPGVMTNPAFSHVINENRLLGTYDFVEREVNADGTGSHGLNTSSDIAGLLVGGPSFAGTAPNASFYLFVTEDGNSETPAEEAYWVEALERSDSLGVRVVNTSLSYRDFDNSSYDYTYADMDGQTALGSRGGNHAFDKGMIMVNSAGNNGNSGSFPWMGSPADSPGVLTIGAVDSNGDYVGFSAKGPTADGRVKPDVMAQGLSAAVIETNGSVGSSSGTSFSSPIMAGAVASLWQLRPEVPNHMIMQVVRESAHLYNTPNNNMGYGIPNFFDAFQLLQVLGTEEQLLKEQFAVYPNPVVDKVNISFPKNVTTANFRLYNVIGKELINTTVSSENNSVDVSQLTSGMYIASISSEGKTNSFKLIKQ</sequence>
<keyword evidence="3 7" id="KW-0732">Signal</keyword>
<dbReference type="PANTHER" id="PTHR43806">
    <property type="entry name" value="PEPTIDASE S8"/>
    <property type="match status" value="1"/>
</dbReference>
<dbReference type="InterPro" id="IPR000209">
    <property type="entry name" value="Peptidase_S8/S53_dom"/>
</dbReference>